<evidence type="ECO:0000313" key="2">
    <source>
        <dbReference type="Proteomes" id="UP000807342"/>
    </source>
</evidence>
<dbReference type="EMBL" id="MU153015">
    <property type="protein sequence ID" value="KAF9440008.1"/>
    <property type="molecule type" value="Genomic_DNA"/>
</dbReference>
<proteinExistence type="predicted"/>
<keyword evidence="2" id="KW-1185">Reference proteome</keyword>
<organism evidence="1 2">
    <name type="scientific">Macrolepiota fuliginosa MF-IS2</name>
    <dbReference type="NCBI Taxonomy" id="1400762"/>
    <lineage>
        <taxon>Eukaryota</taxon>
        <taxon>Fungi</taxon>
        <taxon>Dikarya</taxon>
        <taxon>Basidiomycota</taxon>
        <taxon>Agaricomycotina</taxon>
        <taxon>Agaricomycetes</taxon>
        <taxon>Agaricomycetidae</taxon>
        <taxon>Agaricales</taxon>
        <taxon>Agaricineae</taxon>
        <taxon>Agaricaceae</taxon>
        <taxon>Macrolepiota</taxon>
    </lineage>
</organism>
<reference evidence="1" key="1">
    <citation type="submission" date="2020-11" db="EMBL/GenBank/DDBJ databases">
        <authorList>
            <consortium name="DOE Joint Genome Institute"/>
            <person name="Ahrendt S."/>
            <person name="Riley R."/>
            <person name="Andreopoulos W."/>
            <person name="Labutti K."/>
            <person name="Pangilinan J."/>
            <person name="Ruiz-Duenas F.J."/>
            <person name="Barrasa J.M."/>
            <person name="Sanchez-Garcia M."/>
            <person name="Camarero S."/>
            <person name="Miyauchi S."/>
            <person name="Serrano A."/>
            <person name="Linde D."/>
            <person name="Babiker R."/>
            <person name="Drula E."/>
            <person name="Ayuso-Fernandez I."/>
            <person name="Pacheco R."/>
            <person name="Padilla G."/>
            <person name="Ferreira P."/>
            <person name="Barriuso J."/>
            <person name="Kellner H."/>
            <person name="Castanera R."/>
            <person name="Alfaro M."/>
            <person name="Ramirez L."/>
            <person name="Pisabarro A.G."/>
            <person name="Kuo A."/>
            <person name="Tritt A."/>
            <person name="Lipzen A."/>
            <person name="He G."/>
            <person name="Yan M."/>
            <person name="Ng V."/>
            <person name="Cullen D."/>
            <person name="Martin F."/>
            <person name="Rosso M.-N."/>
            <person name="Henrissat B."/>
            <person name="Hibbett D."/>
            <person name="Martinez A.T."/>
            <person name="Grigoriev I.V."/>
        </authorList>
    </citation>
    <scope>NUCLEOTIDE SEQUENCE</scope>
    <source>
        <strain evidence="1">MF-IS2</strain>
    </source>
</reference>
<protein>
    <submittedName>
        <fullName evidence="1">Uncharacterized protein</fullName>
    </submittedName>
</protein>
<sequence>MDDFMDRYFHNAMGSKIFKEIFRAAGSFSDIRKGVHQDQTVPQALKQYRQRDKNERYWRPYGNRGIYLMGLPLTPEHLVAVWSVFFWWTTAYLPLARIGVLEVISSEPSHAALLSEGDVLIPEVVFRRFQWLNLNEATGGVTRWSAPELFDGNDDD</sequence>
<comment type="caution">
    <text evidence="1">The sequence shown here is derived from an EMBL/GenBank/DDBJ whole genome shotgun (WGS) entry which is preliminary data.</text>
</comment>
<evidence type="ECO:0000313" key="1">
    <source>
        <dbReference type="EMBL" id="KAF9440008.1"/>
    </source>
</evidence>
<name>A0A9P5WWE3_9AGAR</name>
<dbReference type="AlphaFoldDB" id="A0A9P5WWE3"/>
<accession>A0A9P5WWE3</accession>
<gene>
    <name evidence="1" type="ORF">P691DRAFT_783754</name>
</gene>
<dbReference type="Proteomes" id="UP000807342">
    <property type="component" value="Unassembled WGS sequence"/>
</dbReference>